<proteinExistence type="predicted"/>
<evidence type="ECO:0000313" key="3">
    <source>
        <dbReference type="Proteomes" id="UP001327027"/>
    </source>
</evidence>
<reference evidence="2 3" key="1">
    <citation type="journal article" date="2013" name="Int. J. Syst. Evol. Microbiol.">
        <title>Aquimarina gracilis sp. nov., isolated from the gut microflora of a mussel, Mytilus coruscus, and emended description of Aquimarina spongiae.</title>
        <authorList>
            <person name="Park S.C."/>
            <person name="Choe H.N."/>
            <person name="Baik K.S."/>
            <person name="Seong C.N."/>
        </authorList>
    </citation>
    <scope>NUCLEOTIDE SEQUENCE [LARGE SCALE GENOMIC DNA]</scope>
    <source>
        <strain evidence="2 3">PSC32</strain>
    </source>
</reference>
<evidence type="ECO:0000313" key="2">
    <source>
        <dbReference type="EMBL" id="MEB3346417.1"/>
    </source>
</evidence>
<comment type="caution">
    <text evidence="2">The sequence shown here is derived from an EMBL/GenBank/DDBJ whole genome shotgun (WGS) entry which is preliminary data.</text>
</comment>
<dbReference type="InterPro" id="IPR000595">
    <property type="entry name" value="cNMP-bd_dom"/>
</dbReference>
<feature type="domain" description="Cyclic nucleotide-binding" evidence="1">
    <location>
        <begin position="13"/>
        <end position="91"/>
    </location>
</feature>
<dbReference type="Pfam" id="PF00027">
    <property type="entry name" value="cNMP_binding"/>
    <property type="match status" value="1"/>
</dbReference>
<dbReference type="EMBL" id="JAYKLX010000006">
    <property type="protein sequence ID" value="MEB3346417.1"/>
    <property type="molecule type" value="Genomic_DNA"/>
</dbReference>
<keyword evidence="3" id="KW-1185">Reference proteome</keyword>
<sequence>MSVNKNIHRTIILKKDDFFIEQGKRCVYIGKLTKGVLRGFEYDIDGNEITTHFYQENDMVVGSFIPNANMAFTIQALEDSELSVANYQEVMANVNKDVEITKVITDEFQKLNHKLQSRLVSLLNRNSLEKYELFLSEYPSLINRIPNYYIANFLGITPTQLSRARKQFTGKDK</sequence>
<dbReference type="InterPro" id="IPR018490">
    <property type="entry name" value="cNMP-bd_dom_sf"/>
</dbReference>
<evidence type="ECO:0000259" key="1">
    <source>
        <dbReference type="Pfam" id="PF00027"/>
    </source>
</evidence>
<dbReference type="RefSeq" id="WP_324180447.1">
    <property type="nucleotide sequence ID" value="NZ_BAABAW010000006.1"/>
</dbReference>
<accession>A0ABU5ZX48</accession>
<gene>
    <name evidence="2" type="ORF">U6A24_13150</name>
</gene>
<organism evidence="2 3">
    <name type="scientific">Aquimarina gracilis</name>
    <dbReference type="NCBI Taxonomy" id="874422"/>
    <lineage>
        <taxon>Bacteria</taxon>
        <taxon>Pseudomonadati</taxon>
        <taxon>Bacteroidota</taxon>
        <taxon>Flavobacteriia</taxon>
        <taxon>Flavobacteriales</taxon>
        <taxon>Flavobacteriaceae</taxon>
        <taxon>Aquimarina</taxon>
    </lineage>
</organism>
<name>A0ABU5ZX48_9FLAO</name>
<dbReference type="Gene3D" id="2.60.120.10">
    <property type="entry name" value="Jelly Rolls"/>
    <property type="match status" value="1"/>
</dbReference>
<protein>
    <submittedName>
        <fullName evidence="2">Crp/Fnr family transcriptional regulator</fullName>
    </submittedName>
</protein>
<dbReference type="SUPFAM" id="SSF51206">
    <property type="entry name" value="cAMP-binding domain-like"/>
    <property type="match status" value="1"/>
</dbReference>
<dbReference type="InterPro" id="IPR014710">
    <property type="entry name" value="RmlC-like_jellyroll"/>
</dbReference>
<dbReference type="Proteomes" id="UP001327027">
    <property type="component" value="Unassembled WGS sequence"/>
</dbReference>